<gene>
    <name evidence="3" type="ORF">ECPE_LOCUS8281</name>
</gene>
<dbReference type="OrthoDB" id="6241320at2759"/>
<evidence type="ECO:0000313" key="5">
    <source>
        <dbReference type="WBParaSite" id="ECPE_0000830801-mRNA-1"/>
    </source>
</evidence>
<evidence type="ECO:0000256" key="1">
    <source>
        <dbReference type="SAM" id="Coils"/>
    </source>
</evidence>
<keyword evidence="1" id="KW-0175">Coiled coil</keyword>
<protein>
    <submittedName>
        <fullName evidence="3 5">Uncharacterized protein</fullName>
    </submittedName>
</protein>
<dbReference type="Proteomes" id="UP000272942">
    <property type="component" value="Unassembled WGS sequence"/>
</dbReference>
<feature type="coiled-coil region" evidence="1">
    <location>
        <begin position="27"/>
        <end position="54"/>
    </location>
</feature>
<evidence type="ECO:0000313" key="4">
    <source>
        <dbReference type="Proteomes" id="UP000272942"/>
    </source>
</evidence>
<organism evidence="5">
    <name type="scientific">Echinostoma caproni</name>
    <dbReference type="NCBI Taxonomy" id="27848"/>
    <lineage>
        <taxon>Eukaryota</taxon>
        <taxon>Metazoa</taxon>
        <taxon>Spiralia</taxon>
        <taxon>Lophotrochozoa</taxon>
        <taxon>Platyhelminthes</taxon>
        <taxon>Trematoda</taxon>
        <taxon>Digenea</taxon>
        <taxon>Plagiorchiida</taxon>
        <taxon>Echinostomata</taxon>
        <taxon>Echinostomatoidea</taxon>
        <taxon>Echinostomatidae</taxon>
        <taxon>Echinostoma</taxon>
    </lineage>
</organism>
<dbReference type="EMBL" id="UZAN01045764">
    <property type="protein sequence ID" value="VDP83158.1"/>
    <property type="molecule type" value="Genomic_DNA"/>
</dbReference>
<sequence>MLQYFPHPSVSQDTIRTSIVNTVRDELLSAYSEAADLLAEVDRLKEEVTRLRGYQAAFYALRPFVSAELWEHLNTQQARLQLVQSTPSLLPTNTSSSVPATSAPSVRPNSPQHVD</sequence>
<feature type="compositionally biased region" description="Low complexity" evidence="2">
    <location>
        <begin position="88"/>
        <end position="106"/>
    </location>
</feature>
<reference evidence="5" key="1">
    <citation type="submission" date="2016-06" db="UniProtKB">
        <authorList>
            <consortium name="WormBaseParasite"/>
        </authorList>
    </citation>
    <scope>IDENTIFICATION</scope>
</reference>
<keyword evidence="4" id="KW-1185">Reference proteome</keyword>
<accession>A0A183AMU7</accession>
<feature type="region of interest" description="Disordered" evidence="2">
    <location>
        <begin position="88"/>
        <end position="115"/>
    </location>
</feature>
<dbReference type="WBParaSite" id="ECPE_0000830801-mRNA-1">
    <property type="protein sequence ID" value="ECPE_0000830801-mRNA-1"/>
    <property type="gene ID" value="ECPE_0000830801"/>
</dbReference>
<reference evidence="3 4" key="2">
    <citation type="submission" date="2018-11" db="EMBL/GenBank/DDBJ databases">
        <authorList>
            <consortium name="Pathogen Informatics"/>
        </authorList>
    </citation>
    <scope>NUCLEOTIDE SEQUENCE [LARGE SCALE GENOMIC DNA]</scope>
    <source>
        <strain evidence="3 4">Egypt</strain>
    </source>
</reference>
<evidence type="ECO:0000256" key="2">
    <source>
        <dbReference type="SAM" id="MobiDB-lite"/>
    </source>
</evidence>
<name>A0A183AMU7_9TREM</name>
<evidence type="ECO:0000313" key="3">
    <source>
        <dbReference type="EMBL" id="VDP83158.1"/>
    </source>
</evidence>
<dbReference type="AlphaFoldDB" id="A0A183AMU7"/>
<proteinExistence type="predicted"/>